<keyword evidence="3" id="KW-1185">Reference proteome</keyword>
<keyword evidence="1" id="KW-0472">Membrane</keyword>
<reference evidence="2 3" key="1">
    <citation type="submission" date="2012-02" db="EMBL/GenBank/DDBJ databases">
        <title>Whole genome shotgun sequence of Mobilicoccus pelagius NBRC 104925.</title>
        <authorList>
            <person name="Yoshida Y."/>
            <person name="Hosoyama A."/>
            <person name="Tsuchikane K."/>
            <person name="Katsumata H."/>
            <person name="Yamazaki S."/>
            <person name="Fujita N."/>
        </authorList>
    </citation>
    <scope>NUCLEOTIDE SEQUENCE [LARGE SCALE GENOMIC DNA]</scope>
    <source>
        <strain evidence="2 3">NBRC 104925</strain>
    </source>
</reference>
<name>H5UMD6_9MICO</name>
<dbReference type="Proteomes" id="UP000004367">
    <property type="component" value="Unassembled WGS sequence"/>
</dbReference>
<keyword evidence="1" id="KW-1133">Transmembrane helix</keyword>
<proteinExistence type="predicted"/>
<evidence type="ECO:0000313" key="3">
    <source>
        <dbReference type="Proteomes" id="UP000004367"/>
    </source>
</evidence>
<accession>H5UMD6</accession>
<dbReference type="EMBL" id="BAFE01000001">
    <property type="protein sequence ID" value="GAB46894.1"/>
    <property type="molecule type" value="Genomic_DNA"/>
</dbReference>
<dbReference type="RefSeq" id="WP_009480828.1">
    <property type="nucleotide sequence ID" value="NZ_BAFE01000001.1"/>
</dbReference>
<organism evidence="2 3">
    <name type="scientific">Mobilicoccus pelagius NBRC 104925</name>
    <dbReference type="NCBI Taxonomy" id="1089455"/>
    <lineage>
        <taxon>Bacteria</taxon>
        <taxon>Bacillati</taxon>
        <taxon>Actinomycetota</taxon>
        <taxon>Actinomycetes</taxon>
        <taxon>Micrococcales</taxon>
        <taxon>Dermatophilaceae</taxon>
        <taxon>Mobilicoccus</taxon>
    </lineage>
</organism>
<feature type="transmembrane region" description="Helical" evidence="1">
    <location>
        <begin position="37"/>
        <end position="53"/>
    </location>
</feature>
<keyword evidence="1" id="KW-0812">Transmembrane</keyword>
<comment type="caution">
    <text evidence="2">The sequence shown here is derived from an EMBL/GenBank/DDBJ whole genome shotgun (WGS) entry which is preliminary data.</text>
</comment>
<protein>
    <submittedName>
        <fullName evidence="2">Uncharacterized protein</fullName>
    </submittedName>
</protein>
<dbReference type="STRING" id="1089455.MOPEL_001_00120"/>
<feature type="transmembrane region" description="Helical" evidence="1">
    <location>
        <begin position="6"/>
        <end position="25"/>
    </location>
</feature>
<evidence type="ECO:0000256" key="1">
    <source>
        <dbReference type="SAM" id="Phobius"/>
    </source>
</evidence>
<evidence type="ECO:0000313" key="2">
    <source>
        <dbReference type="EMBL" id="GAB46894.1"/>
    </source>
</evidence>
<gene>
    <name evidence="2" type="ORF">MOPEL_001_00120</name>
</gene>
<dbReference type="AlphaFoldDB" id="H5UMD6"/>
<sequence>MRSMEWRWTLVVYLMGLIMGLGIGWSTSASLIGGRRWLFLGVLFVTGLAWPLVRDGERDPRPLDEP</sequence>